<evidence type="ECO:0000256" key="6">
    <source>
        <dbReference type="ARBA" id="ARBA00022679"/>
    </source>
</evidence>
<evidence type="ECO:0000313" key="11">
    <source>
        <dbReference type="EMBL" id="SHO59854.1"/>
    </source>
</evidence>
<dbReference type="CDD" id="cd03791">
    <property type="entry name" value="GT5_Glycogen_synthase_DULL1-like"/>
    <property type="match status" value="1"/>
</dbReference>
<dbReference type="EC" id="2.4.1.21" evidence="8"/>
<evidence type="ECO:0000256" key="4">
    <source>
        <dbReference type="ARBA" id="ARBA00010281"/>
    </source>
</evidence>
<dbReference type="PANTHER" id="PTHR45825">
    <property type="entry name" value="GRANULE-BOUND STARCH SYNTHASE 1, CHLOROPLASTIC/AMYLOPLASTIC"/>
    <property type="match status" value="1"/>
</dbReference>
<comment type="pathway">
    <text evidence="3 8">Glycan biosynthesis; glycogen biosynthesis.</text>
</comment>
<dbReference type="HAMAP" id="MF_00484">
    <property type="entry name" value="Glycogen_synth"/>
    <property type="match status" value="1"/>
</dbReference>
<dbReference type="InterPro" id="IPR013534">
    <property type="entry name" value="Starch_synth_cat_dom"/>
</dbReference>
<keyword evidence="12" id="KW-1185">Reference proteome</keyword>
<comment type="function">
    <text evidence="2 8">Synthesizes alpha-1,4-glucan chains using ADP-glucose.</text>
</comment>
<dbReference type="NCBIfam" id="NF001899">
    <property type="entry name" value="PRK00654.1-2"/>
    <property type="match status" value="1"/>
</dbReference>
<feature type="domain" description="Starch synthase catalytic" evidence="10">
    <location>
        <begin position="11"/>
        <end position="243"/>
    </location>
</feature>
<accession>A0A1M7Z4T4</accession>
<evidence type="ECO:0000313" key="12">
    <source>
        <dbReference type="Proteomes" id="UP000186406"/>
    </source>
</evidence>
<dbReference type="InterPro" id="IPR001296">
    <property type="entry name" value="Glyco_trans_1"/>
</dbReference>
<feature type="domain" description="Glycosyl transferase family 1" evidence="9">
    <location>
        <begin position="297"/>
        <end position="453"/>
    </location>
</feature>
<dbReference type="AlphaFoldDB" id="A0A1M7Z4T4"/>
<dbReference type="Gene3D" id="3.40.50.2000">
    <property type="entry name" value="Glycogen Phosphorylase B"/>
    <property type="match status" value="2"/>
</dbReference>
<organism evidence="11 12">
    <name type="scientific">Pseudoxanthobacter soli DSM 19599</name>
    <dbReference type="NCBI Taxonomy" id="1123029"/>
    <lineage>
        <taxon>Bacteria</taxon>
        <taxon>Pseudomonadati</taxon>
        <taxon>Pseudomonadota</taxon>
        <taxon>Alphaproteobacteria</taxon>
        <taxon>Hyphomicrobiales</taxon>
        <taxon>Segnochrobactraceae</taxon>
        <taxon>Pseudoxanthobacter</taxon>
    </lineage>
</organism>
<dbReference type="STRING" id="1123029.SAMN02745172_00089"/>
<reference evidence="11 12" key="1">
    <citation type="submission" date="2016-12" db="EMBL/GenBank/DDBJ databases">
        <authorList>
            <person name="Song W.-J."/>
            <person name="Kurnit D.M."/>
        </authorList>
    </citation>
    <scope>NUCLEOTIDE SEQUENCE [LARGE SCALE GENOMIC DNA]</scope>
    <source>
        <strain evidence="11 12">DSM 19599</strain>
    </source>
</reference>
<dbReference type="GO" id="GO:0005978">
    <property type="term" value="P:glycogen biosynthetic process"/>
    <property type="evidence" value="ECO:0007669"/>
    <property type="project" value="UniProtKB-UniRule"/>
</dbReference>
<dbReference type="GO" id="GO:0004373">
    <property type="term" value="F:alpha-1,4-glucan glucosyltransferase (UDP-glucose donor) activity"/>
    <property type="evidence" value="ECO:0007669"/>
    <property type="project" value="InterPro"/>
</dbReference>
<protein>
    <recommendedName>
        <fullName evidence="8">Glycogen synthase</fullName>
        <ecNumber evidence="8">2.4.1.21</ecNumber>
    </recommendedName>
    <alternativeName>
        <fullName evidence="8">Starch [bacterial glycogen] synthase</fullName>
    </alternativeName>
</protein>
<gene>
    <name evidence="8" type="primary">glgA</name>
    <name evidence="11" type="ORF">SAMN02745172_00089</name>
</gene>
<evidence type="ECO:0000256" key="7">
    <source>
        <dbReference type="ARBA" id="ARBA00023056"/>
    </source>
</evidence>
<dbReference type="NCBIfam" id="TIGR02095">
    <property type="entry name" value="glgA"/>
    <property type="match status" value="1"/>
</dbReference>
<dbReference type="Pfam" id="PF00534">
    <property type="entry name" value="Glycos_transf_1"/>
    <property type="match status" value="1"/>
</dbReference>
<evidence type="ECO:0000259" key="9">
    <source>
        <dbReference type="Pfam" id="PF00534"/>
    </source>
</evidence>
<dbReference type="EMBL" id="FRXO01000001">
    <property type="protein sequence ID" value="SHO59854.1"/>
    <property type="molecule type" value="Genomic_DNA"/>
</dbReference>
<sequence length="491" mass="52091">MKPVPVPTQSVLSVVSEVFPLIKTGGLADVAGALPAALAPEGIRMVTLVPGYPAVMAALELRETLYSFPDLFGGRADLIGAHAAGLDLLVIDAPHLYARGGNPYVGYDGRDWPDNAVRFAALSAVGAFVGGGHLPAFVPDVVHAHDWQAGLTAAYLYYGGGRRPPTVMTVHNLAFQGQFPAEMFGALGLPPHAMSVEGVEYYGMIGFLKAGLRLSDRITTVSPTYAAEIRTPEGGMGLDGLLRTRARVVSGIVNGIDDVLWSPERDPMIKRNFDASTIDLRLDNKIALQARLGLEADPNALLFAVVSRLTWQKGLDMLLGCVGAVTSLGAQLVVLGAGDRDLEAGFRDAARAHPGRIATVIGYDEGLAHQIQAGADALLVPSRFEPCGLTQLSATRYGALPIVARVGGLADTVIDANEMARAQGLGTGFQFSPVSRDMLEAAMLRAADLWQDKAAWRQLQMNALATDVSWRGPARRYADLYRALVTAPGGF</sequence>
<comment type="catalytic activity">
    <reaction evidence="1 8">
        <text>[(1-&gt;4)-alpha-D-glucosyl](n) + ADP-alpha-D-glucose = [(1-&gt;4)-alpha-D-glucosyl](n+1) + ADP + H(+)</text>
        <dbReference type="Rhea" id="RHEA:18189"/>
        <dbReference type="Rhea" id="RHEA-COMP:9584"/>
        <dbReference type="Rhea" id="RHEA-COMP:9587"/>
        <dbReference type="ChEBI" id="CHEBI:15378"/>
        <dbReference type="ChEBI" id="CHEBI:15444"/>
        <dbReference type="ChEBI" id="CHEBI:57498"/>
        <dbReference type="ChEBI" id="CHEBI:456216"/>
        <dbReference type="EC" id="2.4.1.21"/>
    </reaction>
</comment>
<proteinExistence type="inferred from homology"/>
<keyword evidence="5 8" id="KW-0328">Glycosyltransferase</keyword>
<evidence type="ECO:0000256" key="8">
    <source>
        <dbReference type="HAMAP-Rule" id="MF_00484"/>
    </source>
</evidence>
<dbReference type="GO" id="GO:0009011">
    <property type="term" value="F:alpha-1,4-glucan glucosyltransferase (ADP-glucose donor) activity"/>
    <property type="evidence" value="ECO:0007669"/>
    <property type="project" value="UniProtKB-UniRule"/>
</dbReference>
<evidence type="ECO:0000259" key="10">
    <source>
        <dbReference type="Pfam" id="PF08323"/>
    </source>
</evidence>
<comment type="similarity">
    <text evidence="4 8">Belongs to the glycosyltransferase 1 family. Bacterial/plant glycogen synthase subfamily.</text>
</comment>
<dbReference type="Pfam" id="PF08323">
    <property type="entry name" value="Glyco_transf_5"/>
    <property type="match status" value="1"/>
</dbReference>
<dbReference type="NCBIfam" id="NF010699">
    <property type="entry name" value="PRK14099.1"/>
    <property type="match status" value="1"/>
</dbReference>
<dbReference type="UniPathway" id="UPA00164"/>
<keyword evidence="7 8" id="KW-0320">Glycogen biosynthesis</keyword>
<dbReference type="SUPFAM" id="SSF53756">
    <property type="entry name" value="UDP-Glycosyltransferase/glycogen phosphorylase"/>
    <property type="match status" value="1"/>
</dbReference>
<dbReference type="GO" id="GO:0005829">
    <property type="term" value="C:cytosol"/>
    <property type="evidence" value="ECO:0007669"/>
    <property type="project" value="TreeGrafter"/>
</dbReference>
<evidence type="ECO:0000256" key="2">
    <source>
        <dbReference type="ARBA" id="ARBA00002764"/>
    </source>
</evidence>
<dbReference type="Proteomes" id="UP000186406">
    <property type="component" value="Unassembled WGS sequence"/>
</dbReference>
<evidence type="ECO:0000256" key="5">
    <source>
        <dbReference type="ARBA" id="ARBA00022676"/>
    </source>
</evidence>
<feature type="binding site" evidence="8">
    <location>
        <position position="23"/>
    </location>
    <ligand>
        <name>ADP-alpha-D-glucose</name>
        <dbReference type="ChEBI" id="CHEBI:57498"/>
    </ligand>
</feature>
<keyword evidence="6 8" id="KW-0808">Transferase</keyword>
<evidence type="ECO:0000256" key="1">
    <source>
        <dbReference type="ARBA" id="ARBA00001478"/>
    </source>
</evidence>
<evidence type="ECO:0000256" key="3">
    <source>
        <dbReference type="ARBA" id="ARBA00004964"/>
    </source>
</evidence>
<dbReference type="InterPro" id="IPR011835">
    <property type="entry name" value="GS/SS"/>
</dbReference>
<name>A0A1M7Z4T4_9HYPH</name>
<dbReference type="PANTHER" id="PTHR45825:SF11">
    <property type="entry name" value="ALPHA AMYLASE DOMAIN-CONTAINING PROTEIN"/>
    <property type="match status" value="1"/>
</dbReference>